<dbReference type="Proteomes" id="UP000094385">
    <property type="component" value="Unassembled WGS sequence"/>
</dbReference>
<sequence length="59" mass="6806">MHKIDNVGFSLFSKIPGIDAKTWYLCKEVISHCTVLSPIVYDCCRKVPCVNVLEYMLRK</sequence>
<dbReference type="EMBL" id="KV454289">
    <property type="protein sequence ID" value="ODQ76060.1"/>
    <property type="molecule type" value="Genomic_DNA"/>
</dbReference>
<proteinExistence type="predicted"/>
<protein>
    <submittedName>
        <fullName evidence="1">Uncharacterized protein</fullName>
    </submittedName>
</protein>
<dbReference type="OrthoDB" id="3251442at2759"/>
<reference evidence="1 2" key="1">
    <citation type="journal article" date="2016" name="Proc. Natl. Acad. Sci. U.S.A.">
        <title>Comparative genomics of biotechnologically important yeasts.</title>
        <authorList>
            <person name="Riley R."/>
            <person name="Haridas S."/>
            <person name="Wolfe K.H."/>
            <person name="Lopes M.R."/>
            <person name="Hittinger C.T."/>
            <person name="Goeker M."/>
            <person name="Salamov A.A."/>
            <person name="Wisecaver J.H."/>
            <person name="Long T.M."/>
            <person name="Calvey C.H."/>
            <person name="Aerts A.L."/>
            <person name="Barry K.W."/>
            <person name="Choi C."/>
            <person name="Clum A."/>
            <person name="Coughlan A.Y."/>
            <person name="Deshpande S."/>
            <person name="Douglass A.P."/>
            <person name="Hanson S.J."/>
            <person name="Klenk H.-P."/>
            <person name="LaButti K.M."/>
            <person name="Lapidus A."/>
            <person name="Lindquist E.A."/>
            <person name="Lipzen A.M."/>
            <person name="Meier-Kolthoff J.P."/>
            <person name="Ohm R.A."/>
            <person name="Otillar R.P."/>
            <person name="Pangilinan J.L."/>
            <person name="Peng Y."/>
            <person name="Rokas A."/>
            <person name="Rosa C.A."/>
            <person name="Scheuner C."/>
            <person name="Sibirny A.A."/>
            <person name="Slot J.C."/>
            <person name="Stielow J.B."/>
            <person name="Sun H."/>
            <person name="Kurtzman C.P."/>
            <person name="Blackwell M."/>
            <person name="Grigoriev I.V."/>
            <person name="Jeffries T.W."/>
        </authorList>
    </citation>
    <scope>NUCLEOTIDE SEQUENCE [LARGE SCALE GENOMIC DNA]</scope>
    <source>
        <strain evidence="1 2">NRRL Y-11557</strain>
    </source>
</reference>
<keyword evidence="2" id="KW-1185">Reference proteome</keyword>
<evidence type="ECO:0000313" key="1">
    <source>
        <dbReference type="EMBL" id="ODQ76060.1"/>
    </source>
</evidence>
<evidence type="ECO:0000313" key="2">
    <source>
        <dbReference type="Proteomes" id="UP000094385"/>
    </source>
</evidence>
<name>A0A1E3QEK7_LIPST</name>
<dbReference type="AlphaFoldDB" id="A0A1E3QEK7"/>
<organism evidence="1 2">
    <name type="scientific">Lipomyces starkeyi NRRL Y-11557</name>
    <dbReference type="NCBI Taxonomy" id="675824"/>
    <lineage>
        <taxon>Eukaryota</taxon>
        <taxon>Fungi</taxon>
        <taxon>Dikarya</taxon>
        <taxon>Ascomycota</taxon>
        <taxon>Saccharomycotina</taxon>
        <taxon>Lipomycetes</taxon>
        <taxon>Lipomycetales</taxon>
        <taxon>Lipomycetaceae</taxon>
        <taxon>Lipomyces</taxon>
    </lineage>
</organism>
<accession>A0A1E3QEK7</accession>
<gene>
    <name evidence="1" type="ORF">LIPSTDRAFT_24515</name>
</gene>